<evidence type="ECO:0000259" key="3">
    <source>
        <dbReference type="Pfam" id="PF07727"/>
    </source>
</evidence>
<feature type="region of interest" description="Disordered" evidence="2">
    <location>
        <begin position="987"/>
        <end position="1018"/>
    </location>
</feature>
<organism evidence="5">
    <name type="scientific">Tanacetum cinerariifolium</name>
    <name type="common">Dalmatian daisy</name>
    <name type="synonym">Chrysanthemum cinerariifolium</name>
    <dbReference type="NCBI Taxonomy" id="118510"/>
    <lineage>
        <taxon>Eukaryota</taxon>
        <taxon>Viridiplantae</taxon>
        <taxon>Streptophyta</taxon>
        <taxon>Embryophyta</taxon>
        <taxon>Tracheophyta</taxon>
        <taxon>Spermatophyta</taxon>
        <taxon>Magnoliopsida</taxon>
        <taxon>eudicotyledons</taxon>
        <taxon>Gunneridae</taxon>
        <taxon>Pentapetalae</taxon>
        <taxon>asterids</taxon>
        <taxon>campanulids</taxon>
        <taxon>Asterales</taxon>
        <taxon>Asteraceae</taxon>
        <taxon>Asteroideae</taxon>
        <taxon>Anthemideae</taxon>
        <taxon>Anthemidinae</taxon>
        <taxon>Tanacetum</taxon>
    </lineage>
</organism>
<feature type="domain" description="Reverse transcriptase Ty1/copia-type" evidence="3">
    <location>
        <begin position="1484"/>
        <end position="1546"/>
    </location>
</feature>
<evidence type="ECO:0000256" key="1">
    <source>
        <dbReference type="SAM" id="Coils"/>
    </source>
</evidence>
<evidence type="ECO:0000313" key="5">
    <source>
        <dbReference type="EMBL" id="GEU46394.1"/>
    </source>
</evidence>
<feature type="compositionally biased region" description="Polar residues" evidence="2">
    <location>
        <begin position="17"/>
        <end position="29"/>
    </location>
</feature>
<comment type="caution">
    <text evidence="5">The sequence shown here is derived from an EMBL/GenBank/DDBJ whole genome shotgun (WGS) entry which is preliminary data.</text>
</comment>
<dbReference type="Pfam" id="PF14223">
    <property type="entry name" value="Retrotran_gag_2"/>
    <property type="match status" value="1"/>
</dbReference>
<feature type="compositionally biased region" description="Low complexity" evidence="2">
    <location>
        <begin position="56"/>
        <end position="68"/>
    </location>
</feature>
<feature type="region of interest" description="Disordered" evidence="2">
    <location>
        <begin position="280"/>
        <end position="401"/>
    </location>
</feature>
<feature type="region of interest" description="Disordered" evidence="2">
    <location>
        <begin position="1934"/>
        <end position="1954"/>
    </location>
</feature>
<feature type="region of interest" description="Disordered" evidence="2">
    <location>
        <begin position="851"/>
        <end position="872"/>
    </location>
</feature>
<name>A0A6L2KEW0_TANCI</name>
<feature type="region of interest" description="Disordered" evidence="2">
    <location>
        <begin position="1274"/>
        <end position="1303"/>
    </location>
</feature>
<dbReference type="SUPFAM" id="SSF57756">
    <property type="entry name" value="Retrovirus zinc finger-like domains"/>
    <property type="match status" value="1"/>
</dbReference>
<feature type="coiled-coil region" evidence="1">
    <location>
        <begin position="197"/>
        <end position="224"/>
    </location>
</feature>
<feature type="compositionally biased region" description="Polar residues" evidence="2">
    <location>
        <begin position="78"/>
        <end position="89"/>
    </location>
</feature>
<proteinExistence type="predicted"/>
<feature type="compositionally biased region" description="Basic and acidic residues" evidence="2">
    <location>
        <begin position="1281"/>
        <end position="1303"/>
    </location>
</feature>
<protein>
    <submittedName>
        <fullName evidence="5">Uncharacterized protein</fullName>
    </submittedName>
</protein>
<evidence type="ECO:0000256" key="2">
    <source>
        <dbReference type="SAM" id="MobiDB-lite"/>
    </source>
</evidence>
<dbReference type="PANTHER" id="PTHR11439:SF495">
    <property type="entry name" value="REVERSE TRANSCRIPTASE, RNA-DEPENDENT DNA POLYMERASE-RELATED"/>
    <property type="match status" value="1"/>
</dbReference>
<feature type="compositionally biased region" description="Basic and acidic residues" evidence="2">
    <location>
        <begin position="1934"/>
        <end position="1945"/>
    </location>
</feature>
<evidence type="ECO:0000259" key="4">
    <source>
        <dbReference type="Pfam" id="PF13976"/>
    </source>
</evidence>
<dbReference type="InterPro" id="IPR013103">
    <property type="entry name" value="RVT_2"/>
</dbReference>
<feature type="compositionally biased region" description="Low complexity" evidence="2">
    <location>
        <begin position="329"/>
        <end position="347"/>
    </location>
</feature>
<dbReference type="PANTHER" id="PTHR11439">
    <property type="entry name" value="GAG-POL-RELATED RETROTRANSPOSON"/>
    <property type="match status" value="1"/>
</dbReference>
<reference evidence="5" key="1">
    <citation type="journal article" date="2019" name="Sci. Rep.">
        <title>Draft genome of Tanacetum cinerariifolium, the natural source of mosquito coil.</title>
        <authorList>
            <person name="Yamashiro T."/>
            <person name="Shiraishi A."/>
            <person name="Satake H."/>
            <person name="Nakayama K."/>
        </authorList>
    </citation>
    <scope>NUCLEOTIDE SEQUENCE</scope>
</reference>
<feature type="coiled-coil region" evidence="1">
    <location>
        <begin position="419"/>
        <end position="453"/>
    </location>
</feature>
<feature type="compositionally biased region" description="Polar residues" evidence="2">
    <location>
        <begin position="988"/>
        <end position="1018"/>
    </location>
</feature>
<dbReference type="GO" id="GO:0003676">
    <property type="term" value="F:nucleic acid binding"/>
    <property type="evidence" value="ECO:0007669"/>
    <property type="project" value="InterPro"/>
</dbReference>
<feature type="compositionally biased region" description="Basic and acidic residues" evidence="2">
    <location>
        <begin position="155"/>
        <end position="171"/>
    </location>
</feature>
<feature type="compositionally biased region" description="Basic and acidic residues" evidence="2">
    <location>
        <begin position="860"/>
        <end position="869"/>
    </location>
</feature>
<dbReference type="InterPro" id="IPR036875">
    <property type="entry name" value="Znf_CCHC_sf"/>
</dbReference>
<feature type="compositionally biased region" description="Acidic residues" evidence="2">
    <location>
        <begin position="375"/>
        <end position="389"/>
    </location>
</feature>
<feature type="compositionally biased region" description="Polar residues" evidence="2">
    <location>
        <begin position="348"/>
        <end position="359"/>
    </location>
</feature>
<feature type="compositionally biased region" description="Polar residues" evidence="2">
    <location>
        <begin position="142"/>
        <end position="154"/>
    </location>
</feature>
<feature type="compositionally biased region" description="Polar residues" evidence="2">
    <location>
        <begin position="774"/>
        <end position="783"/>
    </location>
</feature>
<feature type="domain" description="GAG-pre-integrase" evidence="4">
    <location>
        <begin position="1198"/>
        <end position="1271"/>
    </location>
</feature>
<dbReference type="EMBL" id="BKCJ010002118">
    <property type="protein sequence ID" value="GEU46394.1"/>
    <property type="molecule type" value="Genomic_DNA"/>
</dbReference>
<keyword evidence="1" id="KW-0175">Coiled coil</keyword>
<dbReference type="GO" id="GO:0008270">
    <property type="term" value="F:zinc ion binding"/>
    <property type="evidence" value="ECO:0007669"/>
    <property type="project" value="InterPro"/>
</dbReference>
<feature type="region of interest" description="Disordered" evidence="2">
    <location>
        <begin position="142"/>
        <end position="174"/>
    </location>
</feature>
<sequence>MMAICALNKPVVFKAPKTSSKAESVSQGANPRAKIGHKKPETSSKQPSVSRKEATKGGSTKASTSSKTGHSKRRKESSSAMDSNPSRPSVLTLVDTEMHKEDQQATGGPTFLWVTSEERANPQLSSDQTKYVSKGLEIFLTQPTTEKGASSTSIHADKEEASTSIHGEKKRPPVKSSWRILQSYSLPTELKDLPSKFNKLTEEIKGLKTQVHELEIELPKELKEIPTKLEDFTKTATSLTPQVASAQAKLKTLDDLPSLFLNVTRAMDRFAHVLESTSLKARDESVPTSAGQADIMPAKGEKDTNQATISQLFQRRAEKDAKAGKRNQKNQQPKQTTPPTTTPIITTHLQSPPRSSSQPEGEHIKKDKGKKVLSSEEDEKESTESDSDDEAHMAGSMVESSKTKKLKKFDFVIKEGEHINLTEEQINHQKKLEEEAKAEAAKQEGEAKKAKLIDLLGYEIMHKLKFKFEGDNTPIAIQPPCYSASKEDLNNTLMNKKKKRIGEDEESKRCCEKCQLEAIGRTVEVAEKETRLEISFPPEGGPIKVGWSERMHDTIAQDVAFIRQLGKVRHDVSKQSSNSILQEGLDKTYDRFQKLISQLEIHREVISQEDANLKLLRSLPSAWNNIALIMRNKSDLKTFSMHDLYNNMKVYESEIKIQSSSSLNYPNVAFVSSDNSSNTNETVNIAYSVSAARSKDQASTTSYADDVMFSFFSNQSNALQFIKRTGRKLDLNGKETVGFDKTKVECYNCHRRGNFARECKAPRNQGNRNRDSPTRNTPVDTSTTNALVVQDGIGGYDWSFQAEKELTNFALMAYTSQDKTGLGYDGQMNESDLNDIHVNESEVLNNVFDSRESNEDDSQVNDRFKKGEGYHGVPPPYTGNYMPLRADLSFAGLDNSVFKSKVSETITSVPKIETNSSKTSKDSLEKPKTVRSSASIIEDWESNSEDENVFESKEVKKTVKPSLEKIEFVNARNTTVENENIVEKPRKFSQSPRVLTKSRQVPVNAAKQSSHRAATSISAARHVDTVTSRPNVNNNLPTTYSYFKAHSPVRRPFNQKSAAKTNNFNEKVNTAKVNNVTTAGPKAVVSATEGNRNNAVKSSACWIWRPKGNLINYIFKDSGSYTLKRFNYGNPHYTLQDQGIFNSGYYKHMTRNKSYLIDYQEIDGGFVAFGGNAKGVLYPDYKLLDESQVLLKVPKNNNMYSFDLKNVVPVGGLTFLFINATLDESNLWHRRLGHINFKTMNKLVRGNLARGLPSKIFENNHTCVACQKGKQHKASKSTKVLRKENGVQDLAKQGDKNDQEKDLKDQEEAFRKQFKQEFERLFSQREVANTNSTNRLNTVSSPVNAVSCSFTTIDPRRERAQRNEFESMFGQDKDLNGNRMFTPVSAAVSTYVNLGGSIPVNAATLPNADLPTDPLMPDLENTADLQDTGIFSGAYDDEVEVVEADFNNLKLTTVVKPKKVIQTLTDPSWIEAMQDELLQFKLQKVWRLVDLPKGKHAIGTKWVYRNKKDERGIVIRKKEILVAQGYTQEEGINYDEVFAPVDRIEATSFKDLYFPDKVYKVEKALYGLHQAPRACQDKYVADILKKFDFSSVKIASTPIETNKALLKDKEVKDVDILLYSYLIASRPDIMFAVCACARFQVTPKVSHLHAVKRIFRYLKGQPKLGLWYPKDSPFDLEAFSDSDYAGASLDRKSTTRGCQFLGKRLISWQCKKQTVIDYAGASLDRKSTTGGCQFLRKRLISWQCKKQTVVANSTTEAEYVADVNCCGQTDTVRTVDNGEQEITATVDGKEFTVTEASVRRHLQLADAKDAAQASDNILKTQSTTMPNVPFHQGTGADGSLMCQKTMGGSIAQTRRRVISTGSGGVSTASRMISTAEESVSTAGASIPVSTAGMIDKGKGIMEESESDATKTKRQQEQERLGLKTAMRLQEQFHKEERQRMARVHESAQTFTEEE</sequence>
<dbReference type="Pfam" id="PF07727">
    <property type="entry name" value="RVT_2"/>
    <property type="match status" value="1"/>
</dbReference>
<dbReference type="CDD" id="cd09272">
    <property type="entry name" value="RNase_HI_RT_Ty1"/>
    <property type="match status" value="1"/>
</dbReference>
<gene>
    <name evidence="5" type="ORF">Tci_018372</name>
</gene>
<dbReference type="InterPro" id="IPR025724">
    <property type="entry name" value="GAG-pre-integrase_dom"/>
</dbReference>
<dbReference type="Pfam" id="PF13976">
    <property type="entry name" value="gag_pre-integrs"/>
    <property type="match status" value="1"/>
</dbReference>
<accession>A0A6L2KEW0</accession>
<feature type="region of interest" description="Disordered" evidence="2">
    <location>
        <begin position="760"/>
        <end position="783"/>
    </location>
</feature>
<feature type="region of interest" description="Disordered" evidence="2">
    <location>
        <begin position="1"/>
        <end position="109"/>
    </location>
</feature>